<keyword evidence="5 8" id="KW-0812">Transmembrane</keyword>
<dbReference type="GO" id="GO:0005886">
    <property type="term" value="C:plasma membrane"/>
    <property type="evidence" value="ECO:0007669"/>
    <property type="project" value="UniProtKB-SubCell"/>
</dbReference>
<comment type="subcellular location">
    <subcellularLocation>
        <location evidence="1">Cell membrane</location>
        <topology evidence="1">Multi-pass membrane protein</topology>
    </subcellularLocation>
</comment>
<dbReference type="Proteomes" id="UP000824165">
    <property type="component" value="Unassembled WGS sequence"/>
</dbReference>
<reference evidence="10" key="1">
    <citation type="submission" date="2020-10" db="EMBL/GenBank/DDBJ databases">
        <authorList>
            <person name="Gilroy R."/>
        </authorList>
    </citation>
    <scope>NUCLEOTIDE SEQUENCE</scope>
    <source>
        <strain evidence="10">CHK181-108</strain>
    </source>
</reference>
<gene>
    <name evidence="10" type="ORF">IAA60_03520</name>
</gene>
<organism evidence="10 11">
    <name type="scientific">Candidatus Ornithomonoglobus intestinigallinarum</name>
    <dbReference type="NCBI Taxonomy" id="2840894"/>
    <lineage>
        <taxon>Bacteria</taxon>
        <taxon>Bacillati</taxon>
        <taxon>Bacillota</taxon>
        <taxon>Clostridia</taxon>
        <taxon>Candidatus Ornithomonoglobus</taxon>
    </lineage>
</organism>
<evidence type="ECO:0000256" key="6">
    <source>
        <dbReference type="ARBA" id="ARBA00022989"/>
    </source>
</evidence>
<dbReference type="PANTHER" id="PTHR33908">
    <property type="entry name" value="MANNOSYLTRANSFERASE YKCB-RELATED"/>
    <property type="match status" value="1"/>
</dbReference>
<feature type="transmembrane region" description="Helical" evidence="8">
    <location>
        <begin position="251"/>
        <end position="270"/>
    </location>
</feature>
<keyword evidence="4" id="KW-0808">Transferase</keyword>
<keyword evidence="6 8" id="KW-1133">Transmembrane helix</keyword>
<proteinExistence type="predicted"/>
<feature type="transmembrane region" description="Helical" evidence="8">
    <location>
        <begin position="128"/>
        <end position="144"/>
    </location>
</feature>
<dbReference type="GO" id="GO:0009103">
    <property type="term" value="P:lipopolysaccharide biosynthetic process"/>
    <property type="evidence" value="ECO:0007669"/>
    <property type="project" value="UniProtKB-ARBA"/>
</dbReference>
<evidence type="ECO:0000256" key="7">
    <source>
        <dbReference type="ARBA" id="ARBA00023136"/>
    </source>
</evidence>
<name>A0A9D1KPM0_9FIRM</name>
<dbReference type="AlphaFoldDB" id="A0A9D1KPM0"/>
<dbReference type="GO" id="GO:0016763">
    <property type="term" value="F:pentosyltransferase activity"/>
    <property type="evidence" value="ECO:0007669"/>
    <property type="project" value="TreeGrafter"/>
</dbReference>
<protein>
    <submittedName>
        <fullName evidence="10">Glycosyltransferase family 39 protein</fullName>
    </submittedName>
</protein>
<feature type="transmembrane region" description="Helical" evidence="8">
    <location>
        <begin position="227"/>
        <end position="245"/>
    </location>
</feature>
<evidence type="ECO:0000256" key="3">
    <source>
        <dbReference type="ARBA" id="ARBA00022676"/>
    </source>
</evidence>
<reference evidence="10" key="2">
    <citation type="journal article" date="2021" name="PeerJ">
        <title>Extensive microbial diversity within the chicken gut microbiome revealed by metagenomics and culture.</title>
        <authorList>
            <person name="Gilroy R."/>
            <person name="Ravi A."/>
            <person name="Getino M."/>
            <person name="Pursley I."/>
            <person name="Horton D.L."/>
            <person name="Alikhan N.F."/>
            <person name="Baker D."/>
            <person name="Gharbi K."/>
            <person name="Hall N."/>
            <person name="Watson M."/>
            <person name="Adriaenssens E.M."/>
            <person name="Foster-Nyarko E."/>
            <person name="Jarju S."/>
            <person name="Secka A."/>
            <person name="Antonio M."/>
            <person name="Oren A."/>
            <person name="Chaudhuri R.R."/>
            <person name="La Ragione R."/>
            <person name="Hildebrand F."/>
            <person name="Pallen M.J."/>
        </authorList>
    </citation>
    <scope>NUCLEOTIDE SEQUENCE</scope>
    <source>
        <strain evidence="10">CHK181-108</strain>
    </source>
</reference>
<dbReference type="InterPro" id="IPR050297">
    <property type="entry name" value="LipidA_mod_glycosyltrf_83"/>
</dbReference>
<feature type="transmembrane region" description="Helical" evidence="8">
    <location>
        <begin position="317"/>
        <end position="342"/>
    </location>
</feature>
<comment type="caution">
    <text evidence="10">The sequence shown here is derived from an EMBL/GenBank/DDBJ whole genome shotgun (WGS) entry which is preliminary data.</text>
</comment>
<feature type="transmembrane region" description="Helical" evidence="8">
    <location>
        <begin position="156"/>
        <end position="184"/>
    </location>
</feature>
<keyword evidence="3" id="KW-0328">Glycosyltransferase</keyword>
<evidence type="ECO:0000256" key="5">
    <source>
        <dbReference type="ARBA" id="ARBA00022692"/>
    </source>
</evidence>
<feature type="transmembrane region" description="Helical" evidence="8">
    <location>
        <begin position="196"/>
        <end position="215"/>
    </location>
</feature>
<dbReference type="PANTHER" id="PTHR33908:SF11">
    <property type="entry name" value="MEMBRANE PROTEIN"/>
    <property type="match status" value="1"/>
</dbReference>
<feature type="transmembrane region" description="Helical" evidence="8">
    <location>
        <begin position="106"/>
        <end position="122"/>
    </location>
</feature>
<evidence type="ECO:0000259" key="9">
    <source>
        <dbReference type="Pfam" id="PF13231"/>
    </source>
</evidence>
<dbReference type="EMBL" id="DVLU01000029">
    <property type="protein sequence ID" value="HIT84959.1"/>
    <property type="molecule type" value="Genomic_DNA"/>
</dbReference>
<evidence type="ECO:0000256" key="4">
    <source>
        <dbReference type="ARBA" id="ARBA00022679"/>
    </source>
</evidence>
<accession>A0A9D1KPM0</accession>
<evidence type="ECO:0000256" key="8">
    <source>
        <dbReference type="SAM" id="Phobius"/>
    </source>
</evidence>
<feature type="transmembrane region" description="Helical" evidence="8">
    <location>
        <begin position="71"/>
        <end position="94"/>
    </location>
</feature>
<feature type="transmembrane region" description="Helical" evidence="8">
    <location>
        <begin position="282"/>
        <end position="305"/>
    </location>
</feature>
<evidence type="ECO:0000313" key="11">
    <source>
        <dbReference type="Proteomes" id="UP000824165"/>
    </source>
</evidence>
<keyword evidence="2" id="KW-1003">Cell membrane</keyword>
<feature type="transmembrane region" description="Helical" evidence="8">
    <location>
        <begin position="7"/>
        <end position="31"/>
    </location>
</feature>
<feature type="domain" description="Glycosyltransferase RgtA/B/C/D-like" evidence="9">
    <location>
        <begin position="56"/>
        <end position="211"/>
    </location>
</feature>
<dbReference type="Pfam" id="PF13231">
    <property type="entry name" value="PMT_2"/>
    <property type="match status" value="1"/>
</dbReference>
<dbReference type="InterPro" id="IPR038731">
    <property type="entry name" value="RgtA/B/C-like"/>
</dbReference>
<evidence type="ECO:0000313" key="10">
    <source>
        <dbReference type="EMBL" id="HIT84959.1"/>
    </source>
</evidence>
<keyword evidence="7 8" id="KW-0472">Membrane</keyword>
<evidence type="ECO:0000256" key="1">
    <source>
        <dbReference type="ARBA" id="ARBA00004651"/>
    </source>
</evidence>
<sequence length="465" mass="51220">MKKLYNLSFICIFIFAAVSYTLLMFNGAVWYDEAYSMAMIEHSFGEICRITAQDVHPPLYYFMLKIFTAPFGYSLIAAKIFSVIPLLLTLLLGFFKLSKAINKKTGLLFALMLAMLPVMTTFSVEVRMYGWASFFVTGCGLFAYSAQSGGRIRDFLIFALFGTLAAYTHYFALVSAGIIYAMLFVRCIKIKKIKPWLVSAALTVTAYIPWLASFVSQLADKVENAYWIAPITPSAVLNYFTVWFGCDGITPFYLTGIAVLAVCAAAALIINGDRRLNKIAACAALVFVLTNIIGIAASIAVRPVFIERYAVPSLPLLIAAGAIGLGAVTKKAVTVIITLFFISGFAANYPSAVKTEYDAAELDIKQYLDEAQYEALICFVDSHLYGVLSYYSDSAPVYRPKLSKGSPFENIYALSDFNAGACKWAALFVPAGDPVPDELAAQFNADYVRTVYTYGIACDMYNLWK</sequence>
<evidence type="ECO:0000256" key="2">
    <source>
        <dbReference type="ARBA" id="ARBA00022475"/>
    </source>
</evidence>